<feature type="compositionally biased region" description="Gly residues" evidence="1">
    <location>
        <begin position="334"/>
        <end position="345"/>
    </location>
</feature>
<dbReference type="AlphaFoldDB" id="A0A4D9DIP5"/>
<feature type="compositionally biased region" description="Low complexity" evidence="1">
    <location>
        <begin position="37"/>
        <end position="47"/>
    </location>
</feature>
<dbReference type="OrthoDB" id="9432885at2759"/>
<reference evidence="2 3" key="1">
    <citation type="submission" date="2019-04" db="EMBL/GenBank/DDBJ databases">
        <title>Draft genome of the big-headed turtle Platysternon megacephalum.</title>
        <authorList>
            <person name="Gong S."/>
        </authorList>
    </citation>
    <scope>NUCLEOTIDE SEQUENCE [LARGE SCALE GENOMIC DNA]</scope>
    <source>
        <strain evidence="2">DO16091913</strain>
        <tissue evidence="2">Muscle</tissue>
    </source>
</reference>
<feature type="region of interest" description="Disordered" evidence="1">
    <location>
        <begin position="316"/>
        <end position="357"/>
    </location>
</feature>
<dbReference type="EMBL" id="QXTE01000714">
    <property type="protein sequence ID" value="TFJ96291.1"/>
    <property type="molecule type" value="Genomic_DNA"/>
</dbReference>
<reference evidence="2 3" key="2">
    <citation type="submission" date="2019-04" db="EMBL/GenBank/DDBJ databases">
        <title>The genome sequence of big-headed turtle.</title>
        <authorList>
            <person name="Gong S."/>
        </authorList>
    </citation>
    <scope>NUCLEOTIDE SEQUENCE [LARGE SCALE GENOMIC DNA]</scope>
    <source>
        <strain evidence="2">DO16091913</strain>
        <tissue evidence="2">Muscle</tissue>
    </source>
</reference>
<feature type="region of interest" description="Disordered" evidence="1">
    <location>
        <begin position="194"/>
        <end position="236"/>
    </location>
</feature>
<accession>A0A4D9DIP5</accession>
<feature type="compositionally biased region" description="Gly residues" evidence="1">
    <location>
        <begin position="214"/>
        <end position="227"/>
    </location>
</feature>
<feature type="compositionally biased region" description="Gly residues" evidence="1">
    <location>
        <begin position="265"/>
        <end position="278"/>
    </location>
</feature>
<protein>
    <submittedName>
        <fullName evidence="2">Methylmalonyl-CoA mutase</fullName>
    </submittedName>
</protein>
<comment type="caution">
    <text evidence="2">The sequence shown here is derived from an EMBL/GenBank/DDBJ whole genome shotgun (WGS) entry which is preliminary data.</text>
</comment>
<dbReference type="Proteomes" id="UP000297703">
    <property type="component" value="Unassembled WGS sequence"/>
</dbReference>
<keyword evidence="3" id="KW-1185">Reference proteome</keyword>
<name>A0A4D9DIP5_9SAUR</name>
<gene>
    <name evidence="2" type="ORF">DR999_PMT21926</name>
</gene>
<evidence type="ECO:0000313" key="2">
    <source>
        <dbReference type="EMBL" id="TFJ96291.1"/>
    </source>
</evidence>
<evidence type="ECO:0000256" key="1">
    <source>
        <dbReference type="SAM" id="MobiDB-lite"/>
    </source>
</evidence>
<proteinExistence type="predicted"/>
<feature type="region of interest" description="Disordered" evidence="1">
    <location>
        <begin position="265"/>
        <end position="298"/>
    </location>
</feature>
<sequence length="357" mass="36326">MRCHSRLPQTHSRTPERRAAHGLGRGHSERLGGGLGARTPGGLPAALRALPEKDSPPELGPHYISDPTAGTSVTASPRPPVGPRSTDTPAPWTESQQTPVFESLKQARESGTGEWGLGEWRPGPCWVGGSTSLRPPPSPCPHRAGCTPVSVSNPLCFSADVDSHGSYVNISECRGRGAGGALLALHPKSCPQPSAVGGAEVGGRAAGGRERESGVGGSGGDGEGVGRGHFALPPRPWGRATQAASLSLRLRGGLCESAGCQGGKLRGEGQGVSGGASIGGRENRAPQAEGPQSRPGLAGRAEGRLRLCQRAVAAWGQGPAASVSAPRRVPPWGTGCGRGLTGGGATRPMFNTSESPR</sequence>
<feature type="compositionally biased region" description="Polar residues" evidence="1">
    <location>
        <begin position="85"/>
        <end position="96"/>
    </location>
</feature>
<evidence type="ECO:0000313" key="3">
    <source>
        <dbReference type="Proteomes" id="UP000297703"/>
    </source>
</evidence>
<feature type="region of interest" description="Disordered" evidence="1">
    <location>
        <begin position="1"/>
        <end position="96"/>
    </location>
</feature>
<organism evidence="2 3">
    <name type="scientific">Platysternon megacephalum</name>
    <name type="common">big-headed turtle</name>
    <dbReference type="NCBI Taxonomy" id="55544"/>
    <lineage>
        <taxon>Eukaryota</taxon>
        <taxon>Metazoa</taxon>
        <taxon>Chordata</taxon>
        <taxon>Craniata</taxon>
        <taxon>Vertebrata</taxon>
        <taxon>Euteleostomi</taxon>
        <taxon>Archelosauria</taxon>
        <taxon>Testudinata</taxon>
        <taxon>Testudines</taxon>
        <taxon>Cryptodira</taxon>
        <taxon>Durocryptodira</taxon>
        <taxon>Testudinoidea</taxon>
        <taxon>Platysternidae</taxon>
        <taxon>Platysternon</taxon>
    </lineage>
</organism>